<reference evidence="1 2" key="2">
    <citation type="submission" date="2018-03" db="EMBL/GenBank/DDBJ databases">
        <authorList>
            <person name="Keele B.F."/>
        </authorList>
    </citation>
    <scope>NUCLEOTIDE SEQUENCE [LARGE SCALE GENOMIC DNA]</scope>
    <source>
        <strain evidence="1 2">D13</strain>
    </source>
</reference>
<evidence type="ECO:0000313" key="2">
    <source>
        <dbReference type="Proteomes" id="UP000241074"/>
    </source>
</evidence>
<proteinExistence type="predicted"/>
<dbReference type="AlphaFoldDB" id="A0A2P1PWE8"/>
<organism evidence="1 2">
    <name type="scientific">Ahniella affigens</name>
    <dbReference type="NCBI Taxonomy" id="2021234"/>
    <lineage>
        <taxon>Bacteria</taxon>
        <taxon>Pseudomonadati</taxon>
        <taxon>Pseudomonadota</taxon>
        <taxon>Gammaproteobacteria</taxon>
        <taxon>Lysobacterales</taxon>
        <taxon>Rhodanobacteraceae</taxon>
        <taxon>Ahniella</taxon>
    </lineage>
</organism>
<keyword evidence="2" id="KW-1185">Reference proteome</keyword>
<dbReference type="KEGG" id="xba:C7S18_19200"/>
<reference evidence="1 2" key="1">
    <citation type="submission" date="2018-03" db="EMBL/GenBank/DDBJ databases">
        <title>Ahniella affigens gen. nov., sp. nov., a gammaproteobacterium isolated from sandy soil near a stream.</title>
        <authorList>
            <person name="Ko Y."/>
            <person name="Kim J.-H."/>
        </authorList>
    </citation>
    <scope>NUCLEOTIDE SEQUENCE [LARGE SCALE GENOMIC DNA]</scope>
    <source>
        <strain evidence="1 2">D13</strain>
    </source>
</reference>
<accession>A0A2P1PWE8</accession>
<protein>
    <submittedName>
        <fullName evidence="1">Uncharacterized protein</fullName>
    </submittedName>
</protein>
<sequence length="322" mass="33463">MRFPNGFGDHDLGFDDSGTIASRDGPLDLIADSNCDHASRRNGQRAPCQMTLTVRLDWRDALATKWGTNQHTETSMRLPVLLLLMSAGATHAAPVFVQNFSGGTCTTIAGGSANYILFPNDTATVGNLLVVVTATDSTGAVNIVDSAGNTYASVGNVSQAISGGTVAMQVFVTRLQSAPVSVTVSIASGGTNGRELCGIGEEFSGNSPAAPFVERSGFQFGDSADPLTVAISQPTATANQTLVASFARYNFPGGSGIQPYPLHAQVFSNTNAELSLDIGSGPALTAGQLYARQFDPNVPIPYLGVAVTLLPIPDNLFANGFE</sequence>
<name>A0A2P1PWE8_9GAMM</name>
<gene>
    <name evidence="1" type="ORF">C7S18_19200</name>
</gene>
<dbReference type="Proteomes" id="UP000241074">
    <property type="component" value="Chromosome"/>
</dbReference>
<evidence type="ECO:0000313" key="1">
    <source>
        <dbReference type="EMBL" id="AVP99163.1"/>
    </source>
</evidence>
<dbReference type="EMBL" id="CP027860">
    <property type="protein sequence ID" value="AVP99163.1"/>
    <property type="molecule type" value="Genomic_DNA"/>
</dbReference>